<feature type="domain" description="HPt" evidence="9">
    <location>
        <begin position="142"/>
        <end position="237"/>
    </location>
</feature>
<comment type="subcellular location">
    <subcellularLocation>
        <location evidence="8">Cytoplasm</location>
        <location evidence="8">Cytosol</location>
    </subcellularLocation>
    <subcellularLocation>
        <location evidence="8">Nucleus</location>
    </subcellularLocation>
</comment>
<dbReference type="GO" id="GO:0000160">
    <property type="term" value="P:phosphorelay signal transduction system"/>
    <property type="evidence" value="ECO:0007669"/>
    <property type="project" value="UniProtKB-UniRule"/>
</dbReference>
<sequence length="256" mass="29086">MVVLFLEVPSKIKHLEPGSCPLVNCLELALIWTIRSQMNSQDLQNLQLIQIALERIRNVERPLSVSSVSPFINNSTILSSCGVLCLNPTQESINQEGNTHREKAMDVNMLQRTYSDLLTSLFREGILNQQFTELQQLQDENNPGFVYEVVSLFFEDAGRLINELISNFNQQAVDYKKIDAYVHQLKGSSASIGAEKIRSVCQTFREYYDKNDIQGCYNCIQPLNQEFVTFKSKLEALFTLEQQIVAAGGSIPMMRH</sequence>
<dbReference type="AlphaFoldDB" id="A0AAV8DXJ9"/>
<evidence type="ECO:0000256" key="8">
    <source>
        <dbReference type="RuleBase" id="RU369004"/>
    </source>
</evidence>
<dbReference type="InterPro" id="IPR036641">
    <property type="entry name" value="HPT_dom_sf"/>
</dbReference>
<evidence type="ECO:0000313" key="10">
    <source>
        <dbReference type="EMBL" id="KAJ4772705.1"/>
    </source>
</evidence>
<dbReference type="EMBL" id="JAMFTS010000003">
    <property type="protein sequence ID" value="KAJ4772705.1"/>
    <property type="molecule type" value="Genomic_DNA"/>
</dbReference>
<protein>
    <recommendedName>
        <fullName evidence="8">Histidine-containing phosphotransfer protein</fullName>
    </recommendedName>
</protein>
<evidence type="ECO:0000256" key="1">
    <source>
        <dbReference type="ARBA" id="ARBA00022490"/>
    </source>
</evidence>
<dbReference type="GO" id="GO:0005634">
    <property type="term" value="C:nucleus"/>
    <property type="evidence" value="ECO:0007669"/>
    <property type="project" value="UniProtKB-SubCell"/>
</dbReference>
<evidence type="ECO:0000259" key="9">
    <source>
        <dbReference type="PROSITE" id="PS50894"/>
    </source>
</evidence>
<dbReference type="GO" id="GO:0005829">
    <property type="term" value="C:cytosol"/>
    <property type="evidence" value="ECO:0007669"/>
    <property type="project" value="UniProtKB-SubCell"/>
</dbReference>
<comment type="domain">
    <text evidence="8">Histidine-containing phosphotransfer domain (HPt) contains an active histidine that mediates the phosphotransfer.</text>
</comment>
<dbReference type="SUPFAM" id="SSF47226">
    <property type="entry name" value="Histidine-containing phosphotransfer domain, HPT domain"/>
    <property type="match status" value="1"/>
</dbReference>
<evidence type="ECO:0000256" key="7">
    <source>
        <dbReference type="PROSITE-ProRule" id="PRU00110"/>
    </source>
</evidence>
<dbReference type="GO" id="GO:0009927">
    <property type="term" value="F:histidine phosphotransfer kinase activity"/>
    <property type="evidence" value="ECO:0007669"/>
    <property type="project" value="UniProtKB-UniRule"/>
</dbReference>
<comment type="caution">
    <text evidence="10">The sequence shown here is derived from an EMBL/GenBank/DDBJ whole genome shotgun (WGS) entry which is preliminary data.</text>
</comment>
<evidence type="ECO:0000256" key="5">
    <source>
        <dbReference type="ARBA" id="ARBA00023242"/>
    </source>
</evidence>
<keyword evidence="5" id="KW-0539">Nucleus</keyword>
<dbReference type="GO" id="GO:0009736">
    <property type="term" value="P:cytokinin-activated signaling pathway"/>
    <property type="evidence" value="ECO:0007669"/>
    <property type="project" value="UniProtKB-KW"/>
</dbReference>
<feature type="modified residue" description="Phosphohistidine" evidence="7">
    <location>
        <position position="183"/>
    </location>
</feature>
<dbReference type="InterPro" id="IPR008207">
    <property type="entry name" value="Sig_transdc_His_kin_Hpt_dom"/>
</dbReference>
<comment type="function">
    <text evidence="6">Functions as a two-component phosphorelay mediators between cytokinin sensor histidine kinases and response regulators (B-type ARRs). Plays an important role in propagating cytokinin signal transduction through the multistep His-to-Asp phosphorelay. Functions as a positive regulator of the cytokinin signaling pathway. May play a regulatory role in salt and drought tolerance during plant development.</text>
</comment>
<organism evidence="10 11">
    <name type="scientific">Rhynchospora pubera</name>
    <dbReference type="NCBI Taxonomy" id="906938"/>
    <lineage>
        <taxon>Eukaryota</taxon>
        <taxon>Viridiplantae</taxon>
        <taxon>Streptophyta</taxon>
        <taxon>Embryophyta</taxon>
        <taxon>Tracheophyta</taxon>
        <taxon>Spermatophyta</taxon>
        <taxon>Magnoliopsida</taxon>
        <taxon>Liliopsida</taxon>
        <taxon>Poales</taxon>
        <taxon>Cyperaceae</taxon>
        <taxon>Cyperoideae</taxon>
        <taxon>Rhynchosporeae</taxon>
        <taxon>Rhynchospora</taxon>
    </lineage>
</organism>
<keyword evidence="4 8" id="KW-0902">Two-component regulatory system</keyword>
<dbReference type="PROSITE" id="PS50894">
    <property type="entry name" value="HPT"/>
    <property type="match status" value="1"/>
</dbReference>
<dbReference type="Proteomes" id="UP001140206">
    <property type="component" value="Chromosome 3"/>
</dbReference>
<keyword evidence="1" id="KW-0963">Cytoplasm</keyword>
<keyword evidence="7" id="KW-0597">Phosphoprotein</keyword>
<evidence type="ECO:0000256" key="6">
    <source>
        <dbReference type="ARBA" id="ARBA00057097"/>
    </source>
</evidence>
<dbReference type="FunFam" id="1.20.120.160:FF:000001">
    <property type="entry name" value="Histidine-containing phosphotransfer protein 1"/>
    <property type="match status" value="1"/>
</dbReference>
<keyword evidence="3 8" id="KW-0932">Cytokinin signaling pathway</keyword>
<dbReference type="PANTHER" id="PTHR28242">
    <property type="entry name" value="PHOSPHORELAY INTERMEDIATE PROTEIN YPD1"/>
    <property type="match status" value="1"/>
</dbReference>
<dbReference type="Gene3D" id="1.20.120.160">
    <property type="entry name" value="HPT domain"/>
    <property type="match status" value="1"/>
</dbReference>
<evidence type="ECO:0000313" key="11">
    <source>
        <dbReference type="Proteomes" id="UP001140206"/>
    </source>
</evidence>
<dbReference type="PANTHER" id="PTHR28242:SF52">
    <property type="entry name" value="PHOSPHORELAY INTERMEDIATE PROTEIN YPD1"/>
    <property type="match status" value="1"/>
</dbReference>
<evidence type="ECO:0000256" key="4">
    <source>
        <dbReference type="ARBA" id="ARBA00023012"/>
    </source>
</evidence>
<evidence type="ECO:0000256" key="3">
    <source>
        <dbReference type="ARBA" id="ARBA00022864"/>
    </source>
</evidence>
<proteinExistence type="predicted"/>
<keyword evidence="2" id="KW-0716">Sensory transduction</keyword>
<dbReference type="GO" id="GO:0043424">
    <property type="term" value="F:protein histidine kinase binding"/>
    <property type="evidence" value="ECO:0007669"/>
    <property type="project" value="UniProtKB-UniRule"/>
</dbReference>
<dbReference type="GO" id="GO:0080038">
    <property type="term" value="P:positive regulation of cytokinin-activated signaling pathway"/>
    <property type="evidence" value="ECO:0007669"/>
    <property type="project" value="UniProtKB-ARBA"/>
</dbReference>
<accession>A0AAV8DXJ9</accession>
<dbReference type="Pfam" id="PF01627">
    <property type="entry name" value="Hpt"/>
    <property type="match status" value="1"/>
</dbReference>
<keyword evidence="11" id="KW-1185">Reference proteome</keyword>
<gene>
    <name evidence="10" type="ORF">LUZ62_056962</name>
</gene>
<reference evidence="10" key="1">
    <citation type="submission" date="2022-08" db="EMBL/GenBank/DDBJ databases">
        <authorList>
            <person name="Marques A."/>
        </authorList>
    </citation>
    <scope>NUCLEOTIDE SEQUENCE</scope>
    <source>
        <strain evidence="10">RhyPub2mFocal</strain>
        <tissue evidence="10">Leaves</tissue>
    </source>
</reference>
<evidence type="ECO:0000256" key="2">
    <source>
        <dbReference type="ARBA" id="ARBA00022606"/>
    </source>
</evidence>
<dbReference type="InterPro" id="IPR045871">
    <property type="entry name" value="AHP1-5/YPD1"/>
</dbReference>
<name>A0AAV8DXJ9_9POAL</name>
<dbReference type="CDD" id="cd00088">
    <property type="entry name" value="HPT"/>
    <property type="match status" value="1"/>
</dbReference>